<evidence type="ECO:0000313" key="4">
    <source>
        <dbReference type="Proteomes" id="UP000826234"/>
    </source>
</evidence>
<comment type="similarity">
    <text evidence="1">Belongs to the CBF/MAK21 family.</text>
</comment>
<evidence type="ECO:0000259" key="2">
    <source>
        <dbReference type="Pfam" id="PF03914"/>
    </source>
</evidence>
<dbReference type="InterPro" id="IPR027193">
    <property type="entry name" value="Noc4"/>
</dbReference>
<dbReference type="PANTHER" id="PTHR12455:SF0">
    <property type="entry name" value="NUCLEOLAR COMPLEX PROTEIN 4 HOMOLOG"/>
    <property type="match status" value="1"/>
</dbReference>
<feature type="domain" description="CCAAT-binding factor" evidence="2">
    <location>
        <begin position="3"/>
        <end position="41"/>
    </location>
</feature>
<name>A0ABQ7T754_PHRPL</name>
<dbReference type="EMBL" id="JAIPUX010001211">
    <property type="protein sequence ID" value="KAH0625354.1"/>
    <property type="molecule type" value="Genomic_DNA"/>
</dbReference>
<dbReference type="Proteomes" id="UP000826234">
    <property type="component" value="Unassembled WGS sequence"/>
</dbReference>
<accession>A0ABQ7T754</accession>
<reference evidence="3 4" key="1">
    <citation type="journal article" date="2022" name="Gigascience">
        <title>A chromosome-level genome assembly and annotation of the desert horned lizard, Phrynosoma platyrhinos, provides insight into chromosomal rearrangements among reptiles.</title>
        <authorList>
            <person name="Koochekian N."/>
            <person name="Ascanio A."/>
            <person name="Farleigh K."/>
            <person name="Card D.C."/>
            <person name="Schield D.R."/>
            <person name="Castoe T.A."/>
            <person name="Jezkova T."/>
        </authorList>
    </citation>
    <scope>NUCLEOTIDE SEQUENCE [LARGE SCALE GENOMIC DNA]</scope>
    <source>
        <strain evidence="3">NK-2021</strain>
    </source>
</reference>
<evidence type="ECO:0000313" key="3">
    <source>
        <dbReference type="EMBL" id="KAH0625354.1"/>
    </source>
</evidence>
<organism evidence="3 4">
    <name type="scientific">Phrynosoma platyrhinos</name>
    <name type="common">Desert horned lizard</name>
    <dbReference type="NCBI Taxonomy" id="52577"/>
    <lineage>
        <taxon>Eukaryota</taxon>
        <taxon>Metazoa</taxon>
        <taxon>Chordata</taxon>
        <taxon>Craniata</taxon>
        <taxon>Vertebrata</taxon>
        <taxon>Euteleostomi</taxon>
        <taxon>Lepidosauria</taxon>
        <taxon>Squamata</taxon>
        <taxon>Bifurcata</taxon>
        <taxon>Unidentata</taxon>
        <taxon>Episquamata</taxon>
        <taxon>Toxicofera</taxon>
        <taxon>Iguania</taxon>
        <taxon>Phrynosomatidae</taxon>
        <taxon>Phrynosomatinae</taxon>
        <taxon>Phrynosoma</taxon>
    </lineage>
</organism>
<dbReference type="Pfam" id="PF03914">
    <property type="entry name" value="CBF"/>
    <property type="match status" value="1"/>
</dbReference>
<protein>
    <recommendedName>
        <fullName evidence="2">CCAAT-binding factor domain-containing protein</fullName>
    </recommendedName>
</protein>
<proteinExistence type="inferred from homology"/>
<comment type="caution">
    <text evidence="3">The sequence shown here is derived from an EMBL/GenBank/DDBJ whole genome shotgun (WGS) entry which is preliminary data.</text>
</comment>
<sequence>MLEDPYVMDEEEPSESRALESSLWEIKTLQNHYHPDVAKAATIINTSLSELEDDLSEVLELTAFEMFDRDIKKETTDVPLEFQQVQGLFGKEGDIFAQYFTLE</sequence>
<dbReference type="InterPro" id="IPR005612">
    <property type="entry name" value="CCAAT-binding_factor"/>
</dbReference>
<gene>
    <name evidence="3" type="ORF">JD844_014808</name>
</gene>
<dbReference type="PANTHER" id="PTHR12455">
    <property type="entry name" value="NUCLEOLAR COMPLEX PROTEIN 4"/>
    <property type="match status" value="1"/>
</dbReference>
<evidence type="ECO:0000256" key="1">
    <source>
        <dbReference type="ARBA" id="ARBA00007797"/>
    </source>
</evidence>
<keyword evidence="4" id="KW-1185">Reference proteome</keyword>